<dbReference type="SMART" id="SM00028">
    <property type="entry name" value="TPR"/>
    <property type="match status" value="4"/>
</dbReference>
<dbReference type="PROSITE" id="PS50017">
    <property type="entry name" value="DEATH_DOMAIN"/>
    <property type="match status" value="2"/>
</dbReference>
<name>A0ABN8QTI5_9CNID</name>
<sequence length="1111" mass="127212">MDSLQDRSLFKGSLLSDVLTIKPDLIEQMALFLDREMRLIPNWKHFSNELKVDVNVINRLEQYADFSPTIRLFEYLETAQPNLSIQQLKQACLDIRRNDLFSLLTTTAALGDSELVSEAITSRHSVAPSPNVSLLDEIALKLDVQSMTLANWGSLALKLGVPRKTFKLFERRSTQSPTNQLFEYLGSTCPHMTVKTLEEAMKKMERKDLLAILHEKSPQGEIFIKDVMPPGSDLLQMVANKLDTEKVPWEKNWLQLAYYLQIPSHVYQGFETREQRKSPTMEVIRWLVVHSSGITLIDIVKALEKIQRNDVIQIITQHFPGTVNSFLEQPSYPMSDNVSFDQPSATLSSRSSRRDHEFACSAFPKREDCKQPGHCGSLPDPPYDLKGREVNCEKIIKSVLSNKAVEVVAPPGYGKTSVVVETAHRLIEYHGKYVAYVNPRGVTCVEDLGVTIIEALGEVPVDSTIRETLHRIRSLRAKNVVLIIENIDDLLHLEKNLERESDPHGVEYCSRMRGKNTKEDFLNFISEIGKTREICLVLTSTEINDFSVCFPIDIIELQPLSETESSELFKERDMSLDEDTIKKLVDICGGIPLIICTVLSILRIRNPHNLARRLSTCAPHELLQELSPDYLQRENRIDLCLEVCFRRLSEENQEVLTKLSTFPHRFTQEQFYAVFSQSKTDREKMEMCLNSLKHTSLLRFERESCYFCIHPFIRKFCSVHNQSTHKQAKLTFIRHYSNVVIALSKKFLSRESKCAIDEYRSERDNIKEATAWCEAEHPDLPSKETEYCIDAFIKAAVFLAKVMRKQEFESLFCKLSHHYRYDSKRHSACLTAVGTKIVLSCTCTPRICYRACYRAKMVLSRANEIQLVETVDDATRAQCLSKLGFILVREGLNTKGFEYLNQALTLRHKRWEQSEEDMDKVMIGACQNDIAASLMIQRKHLAAIETRRNVVLPLYESILGKDHPFVATTFSWIGKSYHELGEYDNAIKYATLALNIRQTLLGRHQETARSHYDLGVALSAKKDSERALKHLQHAIELQEEVLDTHEELVLSHQETAVVLNDLGNKEEAEREMERAGECAKRRDVLEVQLQTLNIHEEDGWQKTDPVPIGST</sequence>
<dbReference type="Gene3D" id="1.25.40.10">
    <property type="entry name" value="Tetratricopeptide repeat domain"/>
    <property type="match status" value="1"/>
</dbReference>
<gene>
    <name evidence="4" type="ORF">PLOB_00009698</name>
</gene>
<evidence type="ECO:0000259" key="3">
    <source>
        <dbReference type="PROSITE" id="PS50017"/>
    </source>
</evidence>
<evidence type="ECO:0000313" key="4">
    <source>
        <dbReference type="EMBL" id="CAH3169278.1"/>
    </source>
</evidence>
<dbReference type="SUPFAM" id="SSF52540">
    <property type="entry name" value="P-loop containing nucleoside triphosphate hydrolases"/>
    <property type="match status" value="1"/>
</dbReference>
<evidence type="ECO:0000256" key="1">
    <source>
        <dbReference type="PROSITE-ProRule" id="PRU00339"/>
    </source>
</evidence>
<dbReference type="InterPro" id="IPR000488">
    <property type="entry name" value="Death_dom"/>
</dbReference>
<dbReference type="Proteomes" id="UP001159405">
    <property type="component" value="Unassembled WGS sequence"/>
</dbReference>
<dbReference type="Gene3D" id="1.10.533.10">
    <property type="entry name" value="Death Domain, Fas"/>
    <property type="match status" value="3"/>
</dbReference>
<dbReference type="Gene3D" id="3.40.50.300">
    <property type="entry name" value="P-loop containing nucleotide triphosphate hydrolases"/>
    <property type="match status" value="1"/>
</dbReference>
<dbReference type="InterPro" id="IPR027417">
    <property type="entry name" value="P-loop_NTPase"/>
</dbReference>
<organism evidence="4 5">
    <name type="scientific">Porites lobata</name>
    <dbReference type="NCBI Taxonomy" id="104759"/>
    <lineage>
        <taxon>Eukaryota</taxon>
        <taxon>Metazoa</taxon>
        <taxon>Cnidaria</taxon>
        <taxon>Anthozoa</taxon>
        <taxon>Hexacorallia</taxon>
        <taxon>Scleractinia</taxon>
        <taxon>Fungiina</taxon>
        <taxon>Poritidae</taxon>
        <taxon>Porites</taxon>
    </lineage>
</organism>
<dbReference type="Pfam" id="PF13424">
    <property type="entry name" value="TPR_12"/>
    <property type="match status" value="1"/>
</dbReference>
<dbReference type="SUPFAM" id="SSF48452">
    <property type="entry name" value="TPR-like"/>
    <property type="match status" value="1"/>
</dbReference>
<dbReference type="PROSITE" id="PS50005">
    <property type="entry name" value="TPR"/>
    <property type="match status" value="2"/>
</dbReference>
<proteinExistence type="predicted"/>
<dbReference type="SUPFAM" id="SSF47986">
    <property type="entry name" value="DEATH domain"/>
    <property type="match status" value="3"/>
</dbReference>
<evidence type="ECO:0000256" key="2">
    <source>
        <dbReference type="SAM" id="Coils"/>
    </source>
</evidence>
<keyword evidence="1" id="KW-0802">TPR repeat</keyword>
<dbReference type="EMBL" id="CALNXK010000149">
    <property type="protein sequence ID" value="CAH3169278.1"/>
    <property type="molecule type" value="Genomic_DNA"/>
</dbReference>
<dbReference type="InterPro" id="IPR019734">
    <property type="entry name" value="TPR_rpt"/>
</dbReference>
<evidence type="ECO:0000313" key="5">
    <source>
        <dbReference type="Proteomes" id="UP001159405"/>
    </source>
</evidence>
<accession>A0ABN8QTI5</accession>
<feature type="repeat" description="TPR" evidence="1">
    <location>
        <begin position="1008"/>
        <end position="1041"/>
    </location>
</feature>
<feature type="domain" description="Death" evidence="3">
    <location>
        <begin position="137"/>
        <end position="217"/>
    </location>
</feature>
<keyword evidence="5" id="KW-1185">Reference proteome</keyword>
<dbReference type="PANTHER" id="PTHR47691">
    <property type="entry name" value="REGULATOR-RELATED"/>
    <property type="match status" value="1"/>
</dbReference>
<dbReference type="PANTHER" id="PTHR47691:SF3">
    <property type="entry name" value="HTH-TYPE TRANSCRIPTIONAL REGULATOR RV0890C-RELATED"/>
    <property type="match status" value="1"/>
</dbReference>
<reference evidence="4 5" key="1">
    <citation type="submission" date="2022-05" db="EMBL/GenBank/DDBJ databases">
        <authorList>
            <consortium name="Genoscope - CEA"/>
            <person name="William W."/>
        </authorList>
    </citation>
    <scope>NUCLEOTIDE SEQUENCE [LARGE SCALE GENOMIC DNA]</scope>
</reference>
<feature type="coiled-coil region" evidence="2">
    <location>
        <begin position="1021"/>
        <end position="1048"/>
    </location>
</feature>
<feature type="repeat" description="TPR" evidence="1">
    <location>
        <begin position="967"/>
        <end position="1000"/>
    </location>
</feature>
<comment type="caution">
    <text evidence="4">The sequence shown here is derived from an EMBL/GenBank/DDBJ whole genome shotgun (WGS) entry which is preliminary data.</text>
</comment>
<dbReference type="InterPro" id="IPR011029">
    <property type="entry name" value="DEATH-like_dom_sf"/>
</dbReference>
<keyword evidence="2" id="KW-0175">Coiled coil</keyword>
<dbReference type="Pfam" id="PF00531">
    <property type="entry name" value="Death"/>
    <property type="match status" value="1"/>
</dbReference>
<feature type="domain" description="Death" evidence="3">
    <location>
        <begin position="252"/>
        <end position="319"/>
    </location>
</feature>
<protein>
    <recommendedName>
        <fullName evidence="3">Death domain-containing protein</fullName>
    </recommendedName>
</protein>
<dbReference type="InterPro" id="IPR011990">
    <property type="entry name" value="TPR-like_helical_dom_sf"/>
</dbReference>